<dbReference type="Gene3D" id="1.20.1640.10">
    <property type="entry name" value="Multidrug efflux transporter AcrB transmembrane domain"/>
    <property type="match status" value="2"/>
</dbReference>
<feature type="transmembrane region" description="Helical" evidence="1">
    <location>
        <begin position="920"/>
        <end position="940"/>
    </location>
</feature>
<dbReference type="Pfam" id="PF00873">
    <property type="entry name" value="ACR_tran"/>
    <property type="match status" value="1"/>
</dbReference>
<feature type="transmembrane region" description="Helical" evidence="1">
    <location>
        <begin position="463"/>
        <end position="487"/>
    </location>
</feature>
<name>A0AAJ0U650_9GAMM</name>
<keyword evidence="1" id="KW-1133">Transmembrane helix</keyword>
<dbReference type="PANTHER" id="PTHR32063">
    <property type="match status" value="1"/>
</dbReference>
<dbReference type="InterPro" id="IPR027463">
    <property type="entry name" value="AcrB_DN_DC_subdom"/>
</dbReference>
<organism evidence="2 3">
    <name type="scientific">Halochromatium glycolicum</name>
    <dbReference type="NCBI Taxonomy" id="85075"/>
    <lineage>
        <taxon>Bacteria</taxon>
        <taxon>Pseudomonadati</taxon>
        <taxon>Pseudomonadota</taxon>
        <taxon>Gammaproteobacteria</taxon>
        <taxon>Chromatiales</taxon>
        <taxon>Chromatiaceae</taxon>
        <taxon>Halochromatium</taxon>
    </lineage>
</organism>
<feature type="transmembrane region" description="Helical" evidence="1">
    <location>
        <begin position="436"/>
        <end position="457"/>
    </location>
</feature>
<reference evidence="2" key="1">
    <citation type="submission" date="2017-08" db="EMBL/GenBank/DDBJ databases">
        <authorList>
            <person name="Imhoff J.F."/>
            <person name="Rahn T."/>
            <person name="Kuenzel S."/>
            <person name="Neulinger S.C."/>
        </authorList>
    </citation>
    <scope>NUCLEOTIDE SEQUENCE</scope>
    <source>
        <strain evidence="2">DSM 11080</strain>
    </source>
</reference>
<feature type="transmembrane region" description="Helical" evidence="1">
    <location>
        <begin position="894"/>
        <end position="914"/>
    </location>
</feature>
<keyword evidence="3" id="KW-1185">Reference proteome</keyword>
<comment type="caution">
    <text evidence="2">The sequence shown here is derived from an EMBL/GenBank/DDBJ whole genome shotgun (WGS) entry which is preliminary data.</text>
</comment>
<dbReference type="RefSeq" id="WP_200347289.1">
    <property type="nucleotide sequence ID" value="NZ_NRSJ01000031.1"/>
</dbReference>
<dbReference type="PRINTS" id="PR00702">
    <property type="entry name" value="ACRIFLAVINRP"/>
</dbReference>
<feature type="transmembrane region" description="Helical" evidence="1">
    <location>
        <begin position="971"/>
        <end position="988"/>
    </location>
</feature>
<dbReference type="GO" id="GO:0005886">
    <property type="term" value="C:plasma membrane"/>
    <property type="evidence" value="ECO:0007669"/>
    <property type="project" value="TreeGrafter"/>
</dbReference>
<reference evidence="2" key="2">
    <citation type="journal article" date="2020" name="Microorganisms">
        <title>Osmotic Adaptation and Compatible Solute Biosynthesis of Phototrophic Bacteria as Revealed from Genome Analyses.</title>
        <authorList>
            <person name="Imhoff J.F."/>
            <person name="Rahn T."/>
            <person name="Kunzel S."/>
            <person name="Keller A."/>
            <person name="Neulinger S.C."/>
        </authorList>
    </citation>
    <scope>NUCLEOTIDE SEQUENCE</scope>
    <source>
        <strain evidence="2">DSM 11080</strain>
    </source>
</reference>
<dbReference type="Proteomes" id="UP001296776">
    <property type="component" value="Unassembled WGS sequence"/>
</dbReference>
<feature type="transmembrane region" description="Helical" evidence="1">
    <location>
        <begin position="1000"/>
        <end position="1026"/>
    </location>
</feature>
<keyword evidence="1" id="KW-0472">Membrane</keyword>
<feature type="transmembrane region" description="Helical" evidence="1">
    <location>
        <begin position="337"/>
        <end position="358"/>
    </location>
</feature>
<feature type="transmembrane region" description="Helical" evidence="1">
    <location>
        <begin position="394"/>
        <end position="416"/>
    </location>
</feature>
<dbReference type="Gene3D" id="3.30.70.1440">
    <property type="entry name" value="Multidrug efflux transporter AcrB pore domain"/>
    <property type="match status" value="1"/>
</dbReference>
<dbReference type="GO" id="GO:0042910">
    <property type="term" value="F:xenobiotic transmembrane transporter activity"/>
    <property type="evidence" value="ECO:0007669"/>
    <property type="project" value="TreeGrafter"/>
</dbReference>
<sequence length="1044" mass="114614">MTAAERPPSTGGPIAWMARHAIAANLMMMILLAGGLWSAAQIQKEVFPQFQLDIVTISVGYPGAAPSEVESGILQPIEEAVRGLEGIREISARASEGWGRVEIELVAGAERMKAFQDIDQAIAQVRTFPEEADEPEVRLRERQREAMELGLYGDVDIWTLRKLAERLRDRLLNDPNITQVELGYVPDYVTHVEIPAASLRQYDLSLPEVARIIAQSSQDVPAGAVRTFDGEILLRLQERKVWADEFAEIDLLANASGAALKLGDIATVRDGFEEGNFHSRFNGRPSTEIVIYRTGRESPLEIEARVNAIMADFETLLPPSVAWRIDSNNAEEFRERLTLILENGALSVLIVLSILSLFLAARLAFWVMMGMAIAFIGSLLLLPPLGVSINMISLFGFLVALGIVVDDAIVVGENVYEARKQTSDPLAAAITGTRQVAVPVIFSILTNVVAFVPLLFIPGETGLFWWPLPVVVITVLLLSLLEALLILPAHLAHVPRAPSGHSLLQPLKGLQTRFAGAFDRFVQTHYSRLLDLTLRNRYLTIASALALLVVIGHYANSDHMGMINMPEVAADEIEAGVSMPVGTTPAQAGQVALRLTEATRRLYEANDLDAVAEGIKTNVRGQDFIDIEIVMRPPDQRAMTAKEVIALWRDEIGDIQGVDQITFEAERGPGGWRPDIRVDLSHNDIAVLEQASKRLVAELNRFPNTADVNDNFDKGKKRIDFRLLPEGRALGLTPDAVGEQLRGAFFGALAVRQLRGTNETEVRVKLPASEREDLASLEDYVLRTPDGVEVPLFEVAAFEYSEAFSTIQRRNGRRIVTVSTDVEPKREIVQVVDALNSRILPQLRADYPGLTWSFQGSDAEMRAATQTLWGYFGLAMIVIYALLAVALNSYAQPLVVLSAIPFGVIGAVIGHIIMGFDLSLISLMGVVALSGVVLNSSLIMTDFANRQRRDQGGACSVHDAILLAGLRRFRPIMLTTLTTFGGLTPILLESSLQAQYLIPMAISLGFGIIFATSIVLILVPSLYLMLEDINGIMARRTRRRVAEM</sequence>
<keyword evidence="1" id="KW-0812">Transmembrane</keyword>
<dbReference type="InterPro" id="IPR001036">
    <property type="entry name" value="Acrflvin-R"/>
</dbReference>
<dbReference type="Gene3D" id="3.30.70.1430">
    <property type="entry name" value="Multidrug efflux transporter AcrB pore domain"/>
    <property type="match status" value="2"/>
</dbReference>
<dbReference type="EMBL" id="NRSJ01000031">
    <property type="protein sequence ID" value="MBK1705976.1"/>
    <property type="molecule type" value="Genomic_DNA"/>
</dbReference>
<feature type="transmembrane region" description="Helical" evidence="1">
    <location>
        <begin position="538"/>
        <end position="555"/>
    </location>
</feature>
<evidence type="ECO:0000313" key="2">
    <source>
        <dbReference type="EMBL" id="MBK1705976.1"/>
    </source>
</evidence>
<accession>A0AAJ0U650</accession>
<feature type="transmembrane region" description="Helical" evidence="1">
    <location>
        <begin position="21"/>
        <end position="40"/>
    </location>
</feature>
<dbReference type="Gene3D" id="3.30.2090.10">
    <property type="entry name" value="Multidrug efflux transporter AcrB TolC docking domain, DN and DC subdomains"/>
    <property type="match status" value="2"/>
</dbReference>
<dbReference type="SUPFAM" id="SSF82866">
    <property type="entry name" value="Multidrug efflux transporter AcrB transmembrane domain"/>
    <property type="match status" value="2"/>
</dbReference>
<feature type="transmembrane region" description="Helical" evidence="1">
    <location>
        <begin position="868"/>
        <end position="887"/>
    </location>
</feature>
<dbReference type="SUPFAM" id="SSF82714">
    <property type="entry name" value="Multidrug efflux transporter AcrB TolC docking domain, DN and DC subdomains"/>
    <property type="match status" value="2"/>
</dbReference>
<dbReference type="PANTHER" id="PTHR32063:SF33">
    <property type="entry name" value="RND SUPERFAMILY EFFLUX PUMP PERMEASE COMPONENT"/>
    <property type="match status" value="1"/>
</dbReference>
<dbReference type="SUPFAM" id="SSF82693">
    <property type="entry name" value="Multidrug efflux transporter AcrB pore domain, PN1, PN2, PC1 and PC2 subdomains"/>
    <property type="match status" value="2"/>
</dbReference>
<evidence type="ECO:0000313" key="3">
    <source>
        <dbReference type="Proteomes" id="UP001296776"/>
    </source>
</evidence>
<evidence type="ECO:0000256" key="1">
    <source>
        <dbReference type="SAM" id="Phobius"/>
    </source>
</evidence>
<dbReference type="Gene3D" id="3.30.70.1320">
    <property type="entry name" value="Multidrug efflux transporter AcrB pore domain like"/>
    <property type="match status" value="1"/>
</dbReference>
<gene>
    <name evidence="2" type="ORF">CKO40_15775</name>
</gene>
<dbReference type="AlphaFoldDB" id="A0AAJ0U650"/>
<proteinExistence type="predicted"/>
<protein>
    <submittedName>
        <fullName evidence="2">Multidrug transporter</fullName>
    </submittedName>
</protein>
<feature type="transmembrane region" description="Helical" evidence="1">
    <location>
        <begin position="363"/>
        <end position="382"/>
    </location>
</feature>